<evidence type="ECO:0000313" key="1">
    <source>
        <dbReference type="EMBL" id="EUA32563.1"/>
    </source>
</evidence>
<sequence>MAWLSEVEVAAAVACRPLVAELLPQLPTTANRLRPHCRGVYGRRRLEAQIAVLMLDSVSGIAMCALRCCSRAQPRSCAKVLRCGSSC</sequence>
<protein>
    <submittedName>
        <fullName evidence="1">Uncharacterized protein</fullName>
    </submittedName>
</protein>
<feature type="non-terminal residue" evidence="1">
    <location>
        <position position="87"/>
    </location>
</feature>
<dbReference type="AlphaFoldDB" id="X8ANC7"/>
<name>X8ANC7_MYCXE</name>
<comment type="caution">
    <text evidence="1">The sequence shown here is derived from an EMBL/GenBank/DDBJ whole genome shotgun (WGS) entry which is preliminary data.</text>
</comment>
<organism evidence="1">
    <name type="scientific">Mycobacterium xenopi 4042</name>
    <dbReference type="NCBI Taxonomy" id="1299334"/>
    <lineage>
        <taxon>Bacteria</taxon>
        <taxon>Bacillati</taxon>
        <taxon>Actinomycetota</taxon>
        <taxon>Actinomycetes</taxon>
        <taxon>Mycobacteriales</taxon>
        <taxon>Mycobacteriaceae</taxon>
        <taxon>Mycobacterium</taxon>
    </lineage>
</organism>
<dbReference type="EMBL" id="JAOB01000054">
    <property type="protein sequence ID" value="EUA32563.1"/>
    <property type="molecule type" value="Genomic_DNA"/>
</dbReference>
<proteinExistence type="predicted"/>
<accession>X8ANC7</accession>
<reference evidence="1" key="1">
    <citation type="submission" date="2014-01" db="EMBL/GenBank/DDBJ databases">
        <authorList>
            <person name="Brown-Elliot B."/>
            <person name="Wallace R."/>
            <person name="Lenaerts A."/>
            <person name="Ordway D."/>
            <person name="DeGroote M.A."/>
            <person name="Parker T."/>
            <person name="Sizemore C."/>
            <person name="Tallon L.J."/>
            <person name="Sadzewicz L.K."/>
            <person name="Sengamalay N."/>
            <person name="Fraser C.M."/>
            <person name="Hine E."/>
            <person name="Shefchek K.A."/>
            <person name="Das S.P."/>
            <person name="Tettelin H."/>
        </authorList>
    </citation>
    <scope>NUCLEOTIDE SEQUENCE [LARGE SCALE GENOMIC DNA]</scope>
    <source>
        <strain evidence="1">4042</strain>
    </source>
</reference>
<gene>
    <name evidence="1" type="ORF">I553_3562</name>
</gene>